<organism evidence="9 10">
    <name type="scientific">Babesia bigemina</name>
    <dbReference type="NCBI Taxonomy" id="5866"/>
    <lineage>
        <taxon>Eukaryota</taxon>
        <taxon>Sar</taxon>
        <taxon>Alveolata</taxon>
        <taxon>Apicomplexa</taxon>
        <taxon>Aconoidasida</taxon>
        <taxon>Piroplasmida</taxon>
        <taxon>Babesiidae</taxon>
        <taxon>Babesia</taxon>
    </lineage>
</organism>
<keyword evidence="2" id="KW-0813">Transport</keyword>
<keyword evidence="5 7" id="KW-0472">Membrane</keyword>
<keyword evidence="3 7" id="KW-0812">Transmembrane</keyword>
<dbReference type="Gene3D" id="1.20.1250.20">
    <property type="entry name" value="MFS general substrate transporter like domains"/>
    <property type="match status" value="1"/>
</dbReference>
<dbReference type="InterPro" id="IPR011701">
    <property type="entry name" value="MFS"/>
</dbReference>
<dbReference type="InterPro" id="IPR036259">
    <property type="entry name" value="MFS_trans_sf"/>
</dbReference>
<feature type="domain" description="Major facilitator superfamily (MFS) profile" evidence="8">
    <location>
        <begin position="23"/>
        <end position="453"/>
    </location>
</feature>
<feature type="transmembrane region" description="Helical" evidence="7">
    <location>
        <begin position="269"/>
        <end position="293"/>
    </location>
</feature>
<dbReference type="VEuPathDB" id="PiroplasmaDB:BBBOND_0100970"/>
<evidence type="ECO:0000256" key="3">
    <source>
        <dbReference type="ARBA" id="ARBA00022692"/>
    </source>
</evidence>
<dbReference type="InterPro" id="IPR044770">
    <property type="entry name" value="MFS_spinster-like"/>
</dbReference>
<dbReference type="OrthoDB" id="440755at2759"/>
<dbReference type="GO" id="GO:0016020">
    <property type="term" value="C:membrane"/>
    <property type="evidence" value="ECO:0007669"/>
    <property type="project" value="UniProtKB-SubCell"/>
</dbReference>
<gene>
    <name evidence="9" type="ORF">BBBOND_0100970</name>
</gene>
<proteinExistence type="inferred from homology"/>
<sequence>MKRPQTPSAGAGTAPKVEHDAVGKSLYSLVSLVEGFDQHMLCMCMRAFEASLGLNQSQLSTLMTVSNISRLGCCLIWGLLADKYKLNHVFAAGLLWMGIFSIIQSSTSDYKSIIILRILHGFAFACIYPVQQKIVAEDYSDVSCNLIFGTMQALNCIGSLVCAVVTTRIARQVILGHYGWRTAYVVLGYVWILFGIAIMYGMTRGKSEKERCNAKDKTDVKEVIEVAFSAVFYCKTAGISIFTLFVAETPTCAISNMALYLQYLGVSDAMAGVAVATTMIGCALGSGVGGLIIKYISENYERRGELYSGIAVLVIRLILCLLFFLWKPPCGTLCWYHYMELAAFGGTLVTVGGVDRALLKKAIEDKCQATAAAVIRTISGIASIVILFQISTYLSENVFGYIPSTAPFETMQVSIKHRNAEALKLSMMYIIVAGTILNIFCYVALLCYAPEREGDKGKVK</sequence>
<dbReference type="KEGG" id="bbig:BBBOND_0100970"/>
<evidence type="ECO:0000259" key="8">
    <source>
        <dbReference type="PROSITE" id="PS50850"/>
    </source>
</evidence>
<feature type="transmembrane region" description="Helical" evidence="7">
    <location>
        <begin position="427"/>
        <end position="448"/>
    </location>
</feature>
<evidence type="ECO:0000313" key="10">
    <source>
        <dbReference type="Proteomes" id="UP000033188"/>
    </source>
</evidence>
<dbReference type="SUPFAM" id="SSF103473">
    <property type="entry name" value="MFS general substrate transporter"/>
    <property type="match status" value="1"/>
</dbReference>
<evidence type="ECO:0000256" key="5">
    <source>
        <dbReference type="ARBA" id="ARBA00023136"/>
    </source>
</evidence>
<feature type="transmembrane region" description="Helical" evidence="7">
    <location>
        <begin position="142"/>
        <end position="170"/>
    </location>
</feature>
<dbReference type="RefSeq" id="XP_012765954.1">
    <property type="nucleotide sequence ID" value="XM_012910500.1"/>
</dbReference>
<evidence type="ECO:0000313" key="9">
    <source>
        <dbReference type="EMBL" id="CDR93768.1"/>
    </source>
</evidence>
<dbReference type="EMBL" id="LK391707">
    <property type="protein sequence ID" value="CDR93768.1"/>
    <property type="molecule type" value="Genomic_DNA"/>
</dbReference>
<dbReference type="OMA" id="WTLFRVA"/>
<protein>
    <submittedName>
        <fullName evidence="9">Putative sialic acid transporter</fullName>
    </submittedName>
</protein>
<comment type="similarity">
    <text evidence="6">Belongs to the major facilitator superfamily. Spinster (TC 2.A.1.49) family.</text>
</comment>
<dbReference type="Proteomes" id="UP000033188">
    <property type="component" value="Chromosome 1"/>
</dbReference>
<feature type="transmembrane region" description="Helical" evidence="7">
    <location>
        <begin position="338"/>
        <end position="359"/>
    </location>
</feature>
<name>A0A061CZC1_BABBI</name>
<evidence type="ECO:0000256" key="4">
    <source>
        <dbReference type="ARBA" id="ARBA00022989"/>
    </source>
</evidence>
<feature type="transmembrane region" description="Helical" evidence="7">
    <location>
        <begin position="182"/>
        <end position="202"/>
    </location>
</feature>
<dbReference type="GeneID" id="24562309"/>
<accession>A0A061CZC1</accession>
<dbReference type="GO" id="GO:0022857">
    <property type="term" value="F:transmembrane transporter activity"/>
    <property type="evidence" value="ECO:0007669"/>
    <property type="project" value="InterPro"/>
</dbReference>
<keyword evidence="4 7" id="KW-1133">Transmembrane helix</keyword>
<dbReference type="AlphaFoldDB" id="A0A061CZC1"/>
<reference evidence="10" key="1">
    <citation type="journal article" date="2014" name="Nucleic Acids Res.">
        <title>The evolutionary dynamics of variant antigen genes in Babesia reveal a history of genomic innovation underlying host-parasite interaction.</title>
        <authorList>
            <person name="Jackson A.P."/>
            <person name="Otto T.D."/>
            <person name="Darby A."/>
            <person name="Ramaprasad A."/>
            <person name="Xia D."/>
            <person name="Echaide I.E."/>
            <person name="Farber M."/>
            <person name="Gahlot S."/>
            <person name="Gamble J."/>
            <person name="Gupta D."/>
            <person name="Gupta Y."/>
            <person name="Jackson L."/>
            <person name="Malandrin L."/>
            <person name="Malas T.B."/>
            <person name="Moussa E."/>
            <person name="Nair M."/>
            <person name="Reid A.J."/>
            <person name="Sanders M."/>
            <person name="Sharma J."/>
            <person name="Tracey A."/>
            <person name="Quail M.A."/>
            <person name="Weir W."/>
            <person name="Wastling J.M."/>
            <person name="Hall N."/>
            <person name="Willadsen P."/>
            <person name="Lingelbach K."/>
            <person name="Shiels B."/>
            <person name="Tait A."/>
            <person name="Berriman M."/>
            <person name="Allred D.R."/>
            <person name="Pain A."/>
        </authorList>
    </citation>
    <scope>NUCLEOTIDE SEQUENCE [LARGE SCALE GENOMIC DNA]</scope>
    <source>
        <strain evidence="10">Bond</strain>
    </source>
</reference>
<dbReference type="CDD" id="cd06174">
    <property type="entry name" value="MFS"/>
    <property type="match status" value="1"/>
</dbReference>
<evidence type="ECO:0000256" key="2">
    <source>
        <dbReference type="ARBA" id="ARBA00022448"/>
    </source>
</evidence>
<evidence type="ECO:0000256" key="1">
    <source>
        <dbReference type="ARBA" id="ARBA00004141"/>
    </source>
</evidence>
<feature type="transmembrane region" description="Helical" evidence="7">
    <location>
        <begin position="305"/>
        <end position="326"/>
    </location>
</feature>
<dbReference type="PANTHER" id="PTHR23505">
    <property type="entry name" value="SPINSTER"/>
    <property type="match status" value="1"/>
</dbReference>
<evidence type="ECO:0000256" key="7">
    <source>
        <dbReference type="SAM" id="Phobius"/>
    </source>
</evidence>
<dbReference type="InterPro" id="IPR020846">
    <property type="entry name" value="MFS_dom"/>
</dbReference>
<dbReference type="Pfam" id="PF07690">
    <property type="entry name" value="MFS_1"/>
    <property type="match status" value="1"/>
</dbReference>
<feature type="transmembrane region" description="Helical" evidence="7">
    <location>
        <begin position="86"/>
        <end position="104"/>
    </location>
</feature>
<comment type="subcellular location">
    <subcellularLocation>
        <location evidence="1">Membrane</location>
        <topology evidence="1">Multi-pass membrane protein</topology>
    </subcellularLocation>
</comment>
<evidence type="ECO:0000256" key="6">
    <source>
        <dbReference type="ARBA" id="ARBA00024338"/>
    </source>
</evidence>
<dbReference type="PANTHER" id="PTHR23505:SF52">
    <property type="entry name" value="MAJOR FACILITATOR SUPERFAMILY PROTEIN"/>
    <property type="match status" value="1"/>
</dbReference>
<dbReference type="PROSITE" id="PS50850">
    <property type="entry name" value="MFS"/>
    <property type="match status" value="1"/>
</dbReference>
<feature type="transmembrane region" description="Helical" evidence="7">
    <location>
        <begin position="371"/>
        <end position="390"/>
    </location>
</feature>
<feature type="transmembrane region" description="Helical" evidence="7">
    <location>
        <begin position="110"/>
        <end position="130"/>
    </location>
</feature>
<keyword evidence="10" id="KW-1185">Reference proteome</keyword>
<feature type="transmembrane region" description="Helical" evidence="7">
    <location>
        <begin position="223"/>
        <end position="247"/>
    </location>
</feature>